<dbReference type="EMBL" id="LFOE01000001">
    <property type="protein sequence ID" value="OBY33674.1"/>
    <property type="molecule type" value="Genomic_DNA"/>
</dbReference>
<reference evidence="3 5" key="2">
    <citation type="submission" date="2017-02" db="EMBL/GenBank/DDBJ databases">
        <title>The new phylogeny of genus Mycobacterium.</title>
        <authorList>
            <person name="Tortoli E."/>
            <person name="Trovato A."/>
            <person name="Cirillo D.M."/>
        </authorList>
    </citation>
    <scope>NUCLEOTIDE SEQUENCE [LARGE SCALE GENOMIC DNA]</scope>
    <source>
        <strain evidence="3 5">DSM 45093</strain>
    </source>
</reference>
<name>A0A1B8SLU7_9MYCO</name>
<gene>
    <name evidence="2" type="ORF">ACT18_01840</name>
    <name evidence="3" type="ORF">BST28_16335</name>
</gene>
<feature type="transmembrane region" description="Helical" evidence="1">
    <location>
        <begin position="20"/>
        <end position="37"/>
    </location>
</feature>
<keyword evidence="4" id="KW-1185">Reference proteome</keyword>
<dbReference type="STRING" id="354243.BST28_16335"/>
<keyword evidence="1" id="KW-0812">Transmembrane</keyword>
<dbReference type="EMBL" id="MVHU01000026">
    <property type="protein sequence ID" value="ORA77968.1"/>
    <property type="molecule type" value="Genomic_DNA"/>
</dbReference>
<keyword evidence="1" id="KW-1133">Transmembrane helix</keyword>
<evidence type="ECO:0000313" key="3">
    <source>
        <dbReference type="EMBL" id="ORA77968.1"/>
    </source>
</evidence>
<evidence type="ECO:0000313" key="2">
    <source>
        <dbReference type="EMBL" id="OBY33674.1"/>
    </source>
</evidence>
<keyword evidence="1" id="KW-0472">Membrane</keyword>
<proteinExistence type="predicted"/>
<evidence type="ECO:0000313" key="5">
    <source>
        <dbReference type="Proteomes" id="UP000192713"/>
    </source>
</evidence>
<dbReference type="RefSeq" id="WP_065286915.1">
    <property type="nucleotide sequence ID" value="NZ_MVHU01000026.1"/>
</dbReference>
<feature type="transmembrane region" description="Helical" evidence="1">
    <location>
        <begin position="49"/>
        <end position="68"/>
    </location>
</feature>
<sequence length="113" mass="12334">MAQPVGLRRGRQRRTTTISNAERIIFLAAVVALAIAIPVDPRKDTRSKWLFWVIGPTVCAALFAVALYGSVKNPEASDLVGAVVGGAFFAYLCFGAVFVRKRWPIGRWPGSRS</sequence>
<organism evidence="2 4">
    <name type="scientific">Mycolicibacter kumamotonensis</name>
    <dbReference type="NCBI Taxonomy" id="354243"/>
    <lineage>
        <taxon>Bacteria</taxon>
        <taxon>Bacillati</taxon>
        <taxon>Actinomycetota</taxon>
        <taxon>Actinomycetes</taxon>
        <taxon>Mycobacteriales</taxon>
        <taxon>Mycobacteriaceae</taxon>
        <taxon>Mycolicibacter</taxon>
    </lineage>
</organism>
<accession>A0A1B8SLU7</accession>
<reference evidence="2 4" key="1">
    <citation type="submission" date="2015-06" db="EMBL/GenBank/DDBJ databases">
        <title>Genome sequence of Mycobacterium kumamotonense strain Roo.</title>
        <authorList>
            <person name="Greninger A.L."/>
            <person name="Cunningham G."/>
            <person name="Miller S."/>
        </authorList>
    </citation>
    <scope>NUCLEOTIDE SEQUENCE [LARGE SCALE GENOMIC DNA]</scope>
    <source>
        <strain evidence="2 4">Roo</strain>
    </source>
</reference>
<evidence type="ECO:0000256" key="1">
    <source>
        <dbReference type="SAM" id="Phobius"/>
    </source>
</evidence>
<dbReference type="AlphaFoldDB" id="A0A1B8SLU7"/>
<evidence type="ECO:0000313" key="4">
    <source>
        <dbReference type="Proteomes" id="UP000092668"/>
    </source>
</evidence>
<dbReference type="Proteomes" id="UP000192713">
    <property type="component" value="Unassembled WGS sequence"/>
</dbReference>
<protein>
    <submittedName>
        <fullName evidence="2">Uncharacterized protein</fullName>
    </submittedName>
</protein>
<dbReference type="Proteomes" id="UP000092668">
    <property type="component" value="Unassembled WGS sequence"/>
</dbReference>
<comment type="caution">
    <text evidence="2">The sequence shown here is derived from an EMBL/GenBank/DDBJ whole genome shotgun (WGS) entry which is preliminary data.</text>
</comment>
<feature type="transmembrane region" description="Helical" evidence="1">
    <location>
        <begin position="80"/>
        <end position="99"/>
    </location>
</feature>